<proteinExistence type="predicted"/>
<evidence type="ECO:0000313" key="2">
    <source>
        <dbReference type="EMBL" id="MED6131968.1"/>
    </source>
</evidence>
<feature type="chain" id="PRO_5046984528" evidence="1">
    <location>
        <begin position="21"/>
        <end position="230"/>
    </location>
</feature>
<accession>A0ABU6S766</accession>
<evidence type="ECO:0000256" key="1">
    <source>
        <dbReference type="SAM" id="SignalP"/>
    </source>
</evidence>
<comment type="caution">
    <text evidence="2">The sequence shown here is derived from an EMBL/GenBank/DDBJ whole genome shotgun (WGS) entry which is preliminary data.</text>
</comment>
<keyword evidence="3" id="KW-1185">Reference proteome</keyword>
<organism evidence="2 3">
    <name type="scientific">Stylosanthes scabra</name>
    <dbReference type="NCBI Taxonomy" id="79078"/>
    <lineage>
        <taxon>Eukaryota</taxon>
        <taxon>Viridiplantae</taxon>
        <taxon>Streptophyta</taxon>
        <taxon>Embryophyta</taxon>
        <taxon>Tracheophyta</taxon>
        <taxon>Spermatophyta</taxon>
        <taxon>Magnoliopsida</taxon>
        <taxon>eudicotyledons</taxon>
        <taxon>Gunneridae</taxon>
        <taxon>Pentapetalae</taxon>
        <taxon>rosids</taxon>
        <taxon>fabids</taxon>
        <taxon>Fabales</taxon>
        <taxon>Fabaceae</taxon>
        <taxon>Papilionoideae</taxon>
        <taxon>50 kb inversion clade</taxon>
        <taxon>dalbergioids sensu lato</taxon>
        <taxon>Dalbergieae</taxon>
        <taxon>Pterocarpus clade</taxon>
        <taxon>Stylosanthes</taxon>
    </lineage>
</organism>
<dbReference type="EMBL" id="JASCZI010060456">
    <property type="protein sequence ID" value="MED6131968.1"/>
    <property type="molecule type" value="Genomic_DNA"/>
</dbReference>
<dbReference type="Proteomes" id="UP001341840">
    <property type="component" value="Unassembled WGS sequence"/>
</dbReference>
<reference evidence="2 3" key="1">
    <citation type="journal article" date="2023" name="Plants (Basel)">
        <title>Bridging the Gap: Combining Genomics and Transcriptomics Approaches to Understand Stylosanthes scabra, an Orphan Legume from the Brazilian Caatinga.</title>
        <authorList>
            <person name="Ferreira-Neto J.R.C."/>
            <person name="da Silva M.D."/>
            <person name="Binneck E."/>
            <person name="de Melo N.F."/>
            <person name="da Silva R.H."/>
            <person name="de Melo A.L.T.M."/>
            <person name="Pandolfi V."/>
            <person name="Bustamante F.O."/>
            <person name="Brasileiro-Vidal A.C."/>
            <person name="Benko-Iseppon A.M."/>
        </authorList>
    </citation>
    <scope>NUCLEOTIDE SEQUENCE [LARGE SCALE GENOMIC DNA]</scope>
    <source>
        <tissue evidence="2">Leaves</tissue>
    </source>
</reference>
<keyword evidence="1" id="KW-0732">Signal</keyword>
<gene>
    <name evidence="2" type="ORF">PIB30_015118</name>
</gene>
<name>A0ABU6S766_9FABA</name>
<feature type="signal peptide" evidence="1">
    <location>
        <begin position="1"/>
        <end position="20"/>
    </location>
</feature>
<feature type="non-terminal residue" evidence="2">
    <location>
        <position position="1"/>
    </location>
</feature>
<sequence>IIHYLKISLLFLTWYQELRLLLLFFPSPLNTCSSSTVSLCARFSLICRCFGSSPPSLSPSSLRRESNEHHPISRIRRTRCHPPPEVDCLPHQSCSCRHLSTRFWPVSRRRALSPPLPLASSHRDDSNEPRLIARSLSTHRHAPPENRFPHPHLSLQKTHLLLIGFPLQRFRSCHVNDLIPFLQTPSPQLDLCFLSNGLDSATCRLTVQWIRPSLSLRHGPAQTPALTRPN</sequence>
<evidence type="ECO:0000313" key="3">
    <source>
        <dbReference type="Proteomes" id="UP001341840"/>
    </source>
</evidence>
<protein>
    <submittedName>
        <fullName evidence="2">Uncharacterized protein</fullName>
    </submittedName>
</protein>